<evidence type="ECO:0000256" key="9">
    <source>
        <dbReference type="ARBA" id="ARBA00037696"/>
    </source>
</evidence>
<dbReference type="Pfam" id="PF00512">
    <property type="entry name" value="HisKA"/>
    <property type="match status" value="1"/>
</dbReference>
<evidence type="ECO:0000256" key="5">
    <source>
        <dbReference type="ARBA" id="ARBA00022801"/>
    </source>
</evidence>
<dbReference type="EMBL" id="UOFT01000027">
    <property type="protein sequence ID" value="VAW92563.1"/>
    <property type="molecule type" value="Genomic_DNA"/>
</dbReference>
<evidence type="ECO:0000256" key="7">
    <source>
        <dbReference type="ARBA" id="ARBA00023012"/>
    </source>
</evidence>
<feature type="domain" description="Histidine kinase" evidence="13">
    <location>
        <begin position="146"/>
        <end position="363"/>
    </location>
</feature>
<dbReference type="SUPFAM" id="SSF55874">
    <property type="entry name" value="ATPase domain of HSP90 chaperone/DNA topoisomerase II/histidine kinase"/>
    <property type="match status" value="1"/>
</dbReference>
<evidence type="ECO:0000256" key="1">
    <source>
        <dbReference type="ARBA" id="ARBA00022553"/>
    </source>
</evidence>
<dbReference type="InterPro" id="IPR003661">
    <property type="entry name" value="HisK_dim/P_dom"/>
</dbReference>
<dbReference type="GO" id="GO:0000155">
    <property type="term" value="F:phosphorelay sensor kinase activity"/>
    <property type="evidence" value="ECO:0007669"/>
    <property type="project" value="InterPro"/>
</dbReference>
<dbReference type="InterPro" id="IPR003594">
    <property type="entry name" value="HATPase_dom"/>
</dbReference>
<comment type="function">
    <text evidence="9">Member of the two-component regulatory system NtrB/NtrC, which controls expression of the nitrogen-regulated (ntr) genes in response to nitrogen limitation. Under conditions of nitrogen limitation, NtrB autophosphorylates and transfers the phosphoryl group to NtrC. In the presence of nitrogen, acts as a phosphatase that dephosphorylates and inactivates NtrC.</text>
</comment>
<evidence type="ECO:0000256" key="12">
    <source>
        <dbReference type="ARBA" id="ARBA00043094"/>
    </source>
</evidence>
<evidence type="ECO:0000256" key="4">
    <source>
        <dbReference type="ARBA" id="ARBA00022777"/>
    </source>
</evidence>
<dbReference type="InterPro" id="IPR005467">
    <property type="entry name" value="His_kinase_dom"/>
</dbReference>
<reference evidence="14" key="1">
    <citation type="submission" date="2018-06" db="EMBL/GenBank/DDBJ databases">
        <authorList>
            <person name="Zhirakovskaya E."/>
        </authorList>
    </citation>
    <scope>NUCLEOTIDE SEQUENCE</scope>
</reference>
<keyword evidence="4" id="KW-0418">Kinase</keyword>
<dbReference type="GO" id="GO:0006355">
    <property type="term" value="P:regulation of DNA-templated transcription"/>
    <property type="evidence" value="ECO:0007669"/>
    <property type="project" value="InterPro"/>
</dbReference>
<evidence type="ECO:0000313" key="14">
    <source>
        <dbReference type="EMBL" id="VAW92563.1"/>
    </source>
</evidence>
<dbReference type="InterPro" id="IPR013767">
    <property type="entry name" value="PAS_fold"/>
</dbReference>
<name>A0A3B0ZX61_9ZZZZ</name>
<accession>A0A3B0ZX61</accession>
<dbReference type="InterPro" id="IPR035965">
    <property type="entry name" value="PAS-like_dom_sf"/>
</dbReference>
<keyword evidence="8" id="KW-0535">Nitrogen fixation</keyword>
<proteinExistence type="predicted"/>
<organism evidence="14">
    <name type="scientific">hydrothermal vent metagenome</name>
    <dbReference type="NCBI Taxonomy" id="652676"/>
    <lineage>
        <taxon>unclassified sequences</taxon>
        <taxon>metagenomes</taxon>
        <taxon>ecological metagenomes</taxon>
    </lineage>
</organism>
<dbReference type="SMART" id="SM00091">
    <property type="entry name" value="PAS"/>
    <property type="match status" value="1"/>
</dbReference>
<evidence type="ECO:0000256" key="2">
    <source>
        <dbReference type="ARBA" id="ARBA00022679"/>
    </source>
</evidence>
<evidence type="ECO:0000259" key="13">
    <source>
        <dbReference type="PROSITE" id="PS50109"/>
    </source>
</evidence>
<dbReference type="InterPro" id="IPR036890">
    <property type="entry name" value="HATPase_C_sf"/>
</dbReference>
<evidence type="ECO:0000256" key="6">
    <source>
        <dbReference type="ARBA" id="ARBA00022840"/>
    </source>
</evidence>
<dbReference type="InterPro" id="IPR000014">
    <property type="entry name" value="PAS"/>
</dbReference>
<dbReference type="SMART" id="SM00387">
    <property type="entry name" value="HATPase_c"/>
    <property type="match status" value="1"/>
</dbReference>
<dbReference type="PANTHER" id="PTHR43065:SF16">
    <property type="entry name" value="SENSORY HISTIDINE KINASE_PHOSPHATASE NTRB"/>
    <property type="match status" value="1"/>
</dbReference>
<dbReference type="Pfam" id="PF00989">
    <property type="entry name" value="PAS"/>
    <property type="match status" value="1"/>
</dbReference>
<dbReference type="AlphaFoldDB" id="A0A3B0ZX61"/>
<dbReference type="GO" id="GO:0005524">
    <property type="term" value="F:ATP binding"/>
    <property type="evidence" value="ECO:0007669"/>
    <property type="project" value="UniProtKB-KW"/>
</dbReference>
<keyword evidence="3" id="KW-0547">Nucleotide-binding</keyword>
<evidence type="ECO:0000256" key="10">
    <source>
        <dbReference type="ARBA" id="ARBA00039567"/>
    </source>
</evidence>
<dbReference type="PRINTS" id="PR00344">
    <property type="entry name" value="BCTRLSENSOR"/>
</dbReference>
<evidence type="ECO:0000256" key="8">
    <source>
        <dbReference type="ARBA" id="ARBA00023231"/>
    </source>
</evidence>
<dbReference type="SMART" id="SM00388">
    <property type="entry name" value="HisKA"/>
    <property type="match status" value="1"/>
</dbReference>
<dbReference type="GO" id="GO:0016787">
    <property type="term" value="F:hydrolase activity"/>
    <property type="evidence" value="ECO:0007669"/>
    <property type="project" value="UniProtKB-KW"/>
</dbReference>
<keyword evidence="6" id="KW-0067">ATP-binding</keyword>
<dbReference type="Gene3D" id="3.30.450.20">
    <property type="entry name" value="PAS domain"/>
    <property type="match status" value="1"/>
</dbReference>
<dbReference type="NCBIfam" id="NF008293">
    <property type="entry name" value="PRK11073.1"/>
    <property type="match status" value="1"/>
</dbReference>
<evidence type="ECO:0000256" key="3">
    <source>
        <dbReference type="ARBA" id="ARBA00022741"/>
    </source>
</evidence>
<dbReference type="Pfam" id="PF02518">
    <property type="entry name" value="HATPase_c"/>
    <property type="match status" value="1"/>
</dbReference>
<dbReference type="InterPro" id="IPR036097">
    <property type="entry name" value="HisK_dim/P_sf"/>
</dbReference>
<keyword evidence="5" id="KW-0378">Hydrolase</keyword>
<dbReference type="InterPro" id="IPR004358">
    <property type="entry name" value="Sig_transdc_His_kin-like_C"/>
</dbReference>
<keyword evidence="1" id="KW-0597">Phosphoprotein</keyword>
<dbReference type="PANTHER" id="PTHR43065">
    <property type="entry name" value="SENSOR HISTIDINE KINASE"/>
    <property type="match status" value="1"/>
</dbReference>
<protein>
    <recommendedName>
        <fullName evidence="10">Sensory histidine kinase/phosphatase NtrB</fullName>
    </recommendedName>
    <alternativeName>
        <fullName evidence="11">Nitrogen regulation protein NR(II)</fullName>
    </alternativeName>
    <alternativeName>
        <fullName evidence="12">Nitrogen regulator II</fullName>
    </alternativeName>
</protein>
<dbReference type="Gene3D" id="1.10.287.130">
    <property type="match status" value="1"/>
</dbReference>
<gene>
    <name evidence="14" type="ORF">MNBD_GAMMA23-2406</name>
</gene>
<sequence>MSMNAVAANISSPYQRVLDGLNSAVLLFSADLGLRYINPAGEMLFEVSARHLLGQSYEQLFSKTSISADNLKQVLKTVHPVTQHEVSVSLLSAKNITLNMSISPLLDSKDDPEILLECHQVDHLIRITRDEKRAEDQQATQEILRGLAHEVKNPLGGLRGSAQLLQRQLDNDTLKEYTRVIIDEADRLSLLVDRMIGPAKKPKICEANVHEILEHVRQLVLADSTHKINIIRDYDPSIPDLKTDPGQLIQVILNITRNAVQALAAQAPEQIGHIIYRTRILRNFTIGNCRHRLALLLEIEDNGPGIPDNLQKKIFFPMVTGRAEGTGLGLSIAQSIIQQHHGLLECNSKPDKTIFTINLPIST</sequence>
<dbReference type="SUPFAM" id="SSF47384">
    <property type="entry name" value="Homodimeric domain of signal transducing histidine kinase"/>
    <property type="match status" value="1"/>
</dbReference>
<evidence type="ECO:0000256" key="11">
    <source>
        <dbReference type="ARBA" id="ARBA00042313"/>
    </source>
</evidence>
<dbReference type="SUPFAM" id="SSF55785">
    <property type="entry name" value="PYP-like sensor domain (PAS domain)"/>
    <property type="match status" value="1"/>
</dbReference>
<dbReference type="PROSITE" id="PS50109">
    <property type="entry name" value="HIS_KIN"/>
    <property type="match status" value="1"/>
</dbReference>
<keyword evidence="7" id="KW-0902">Two-component regulatory system</keyword>
<dbReference type="CDD" id="cd00082">
    <property type="entry name" value="HisKA"/>
    <property type="match status" value="1"/>
</dbReference>
<keyword evidence="2 14" id="KW-0808">Transferase</keyword>
<dbReference type="Gene3D" id="3.30.565.10">
    <property type="entry name" value="Histidine kinase-like ATPase, C-terminal domain"/>
    <property type="match status" value="1"/>
</dbReference>